<evidence type="ECO:0000313" key="3">
    <source>
        <dbReference type="Proteomes" id="UP001295684"/>
    </source>
</evidence>
<comment type="caution">
    <text evidence="2">The sequence shown here is derived from an EMBL/GenBank/DDBJ whole genome shotgun (WGS) entry which is preliminary data.</text>
</comment>
<accession>A0AAD1UA06</accession>
<evidence type="ECO:0000256" key="1">
    <source>
        <dbReference type="SAM" id="SignalP"/>
    </source>
</evidence>
<keyword evidence="1" id="KW-0732">Signal</keyword>
<organism evidence="2 3">
    <name type="scientific">Euplotes crassus</name>
    <dbReference type="NCBI Taxonomy" id="5936"/>
    <lineage>
        <taxon>Eukaryota</taxon>
        <taxon>Sar</taxon>
        <taxon>Alveolata</taxon>
        <taxon>Ciliophora</taxon>
        <taxon>Intramacronucleata</taxon>
        <taxon>Spirotrichea</taxon>
        <taxon>Hypotrichia</taxon>
        <taxon>Euplotida</taxon>
        <taxon>Euplotidae</taxon>
        <taxon>Moneuplotes</taxon>
    </lineage>
</organism>
<evidence type="ECO:0000313" key="2">
    <source>
        <dbReference type="EMBL" id="CAI2364866.1"/>
    </source>
</evidence>
<dbReference type="Proteomes" id="UP001295684">
    <property type="component" value="Unassembled WGS sequence"/>
</dbReference>
<name>A0AAD1UA06_EUPCR</name>
<proteinExistence type="predicted"/>
<gene>
    <name evidence="2" type="ORF">ECRASSUSDP1_LOCUS6216</name>
</gene>
<dbReference type="EMBL" id="CAMPGE010006020">
    <property type="protein sequence ID" value="CAI2364866.1"/>
    <property type="molecule type" value="Genomic_DNA"/>
</dbReference>
<feature type="chain" id="PRO_5042080497" evidence="1">
    <location>
        <begin position="23"/>
        <end position="231"/>
    </location>
</feature>
<sequence length="231" mass="26981">MSKLVIFILTVLLTLLIVSTKATKSTSSQLKNFSRAQLSSKDADSINQHIQLAKTYIQALQEYNGQVKSYQWRWVWSYQFMGIAMSSKWDLVFDVGWKVNFNETGGDFFHINYEPFVDLHTYMWNDLALWLAEFYYDPIAQILFGSMQLDFTLDRNGKACLNATYDLEPVYYHGYLGSTLKECHTEILSEVAQQTPIHLECNMTDHVYIRFHNLEFTPRLVDTFLDICIDF</sequence>
<keyword evidence="3" id="KW-1185">Reference proteome</keyword>
<feature type="signal peptide" evidence="1">
    <location>
        <begin position="1"/>
        <end position="22"/>
    </location>
</feature>
<dbReference type="AlphaFoldDB" id="A0AAD1UA06"/>
<reference evidence="2" key="1">
    <citation type="submission" date="2023-07" db="EMBL/GenBank/DDBJ databases">
        <authorList>
            <consortium name="AG Swart"/>
            <person name="Singh M."/>
            <person name="Singh A."/>
            <person name="Seah K."/>
            <person name="Emmerich C."/>
        </authorList>
    </citation>
    <scope>NUCLEOTIDE SEQUENCE</scope>
    <source>
        <strain evidence="2">DP1</strain>
    </source>
</reference>
<protein>
    <submittedName>
        <fullName evidence="2">Uncharacterized protein</fullName>
    </submittedName>
</protein>